<proteinExistence type="predicted"/>
<organism evidence="1 2">
    <name type="scientific">Tritrichomonas musculus</name>
    <dbReference type="NCBI Taxonomy" id="1915356"/>
    <lineage>
        <taxon>Eukaryota</taxon>
        <taxon>Metamonada</taxon>
        <taxon>Parabasalia</taxon>
        <taxon>Tritrichomonadida</taxon>
        <taxon>Tritrichomonadidae</taxon>
        <taxon>Tritrichomonas</taxon>
    </lineage>
</organism>
<dbReference type="Gene3D" id="1.25.40.20">
    <property type="entry name" value="Ankyrin repeat-containing domain"/>
    <property type="match status" value="1"/>
</dbReference>
<evidence type="ECO:0000313" key="2">
    <source>
        <dbReference type="Proteomes" id="UP001470230"/>
    </source>
</evidence>
<dbReference type="InterPro" id="IPR036770">
    <property type="entry name" value="Ankyrin_rpt-contain_sf"/>
</dbReference>
<reference evidence="1 2" key="1">
    <citation type="submission" date="2024-04" db="EMBL/GenBank/DDBJ databases">
        <title>Tritrichomonas musculus Genome.</title>
        <authorList>
            <person name="Alves-Ferreira E."/>
            <person name="Grigg M."/>
            <person name="Lorenzi H."/>
            <person name="Galac M."/>
        </authorList>
    </citation>
    <scope>NUCLEOTIDE SEQUENCE [LARGE SCALE GENOMIC DNA]</scope>
    <source>
        <strain evidence="1 2">EAF2021</strain>
    </source>
</reference>
<evidence type="ECO:0000313" key="1">
    <source>
        <dbReference type="EMBL" id="KAK8876050.1"/>
    </source>
</evidence>
<dbReference type="SUPFAM" id="SSF48403">
    <property type="entry name" value="Ankyrin repeat"/>
    <property type="match status" value="1"/>
</dbReference>
<dbReference type="PANTHER" id="PTHR24159">
    <property type="match status" value="1"/>
</dbReference>
<comment type="caution">
    <text evidence="1">The sequence shown here is derived from an EMBL/GenBank/DDBJ whole genome shotgun (WGS) entry which is preliminary data.</text>
</comment>
<dbReference type="Proteomes" id="UP001470230">
    <property type="component" value="Unassembled WGS sequence"/>
</dbReference>
<name>A0ABR2JDM9_9EUKA</name>
<accession>A0ABR2JDM9</accession>
<dbReference type="EMBL" id="JAPFFF010000012">
    <property type="protein sequence ID" value="KAK8876050.1"/>
    <property type="molecule type" value="Genomic_DNA"/>
</dbReference>
<evidence type="ECO:0008006" key="3">
    <source>
        <dbReference type="Google" id="ProtNLM"/>
    </source>
</evidence>
<protein>
    <recommendedName>
        <fullName evidence="3">DUF3447 domain-containing protein</fullName>
    </recommendedName>
</protein>
<dbReference type="PANTHER" id="PTHR24159:SF5">
    <property type="entry name" value="ANK_REP_REGION DOMAIN-CONTAINING PROTEIN"/>
    <property type="match status" value="1"/>
</dbReference>
<gene>
    <name evidence="1" type="ORF">M9Y10_006234</name>
</gene>
<sequence>MTQEVNADIKNYLERYSSIQKTILNYLDEEESNEKDFKAFFDNFKIQNSNFNIKEIFNMLRFIINDHHRNEDFFIKLEKIIIYFKDDFMKNFSNKELFDFFIQNNGVILILLENQMIKLDNDIVKVLKRPSNMNFFLPEIEAFYYDNELKFNGENQTRLDKYKKIRKLGVNNDDIAEMIRNDSIEQFIIHVNKTNLQLNSKIMDSPFETNLYLKQNKPTLIEYATFYGSVQIFNYLKLNGVSLTTSLMNFAIHSNKAEMIHLLEENDIPQINSNYEPYIYESLKCYHNEIANYFIEYKNINKLFIYYCLQIYNYEFIPIDQDSYSKYELPIYDIYNSIQNHQELFHLLYKESYLDINKVFTINASQTKSILSYAIECSNINMIKFLLSQPNIDVNLKTIYISINAF</sequence>
<keyword evidence="2" id="KW-1185">Reference proteome</keyword>